<gene>
    <name evidence="2" type="ordered locus">PXO_03744</name>
</gene>
<feature type="chain" id="PRO_5005330799" evidence="1">
    <location>
        <begin position="20"/>
        <end position="54"/>
    </location>
</feature>
<protein>
    <submittedName>
        <fullName evidence="2">Amino acid transporter</fullName>
    </submittedName>
</protein>
<sequence>MRAWLLRALAMIAQAQLRAANKPTALTARRARPVLGIGMYHASTAVLSAPSAPT</sequence>
<evidence type="ECO:0000313" key="3">
    <source>
        <dbReference type="Proteomes" id="UP000001740"/>
    </source>
</evidence>
<accession>A0A0K0GG19</accession>
<evidence type="ECO:0000313" key="2">
    <source>
        <dbReference type="EMBL" id="ACD57123.1"/>
    </source>
</evidence>
<dbReference type="EMBL" id="CP000967">
    <property type="protein sequence ID" value="ACD57123.1"/>
    <property type="molecule type" value="Genomic_DNA"/>
</dbReference>
<feature type="signal peptide" evidence="1">
    <location>
        <begin position="1"/>
        <end position="19"/>
    </location>
</feature>
<dbReference type="Proteomes" id="UP000001740">
    <property type="component" value="Chromosome"/>
</dbReference>
<dbReference type="AlphaFoldDB" id="A0A0K0GG19"/>
<name>A0A0K0GG19_XANOP</name>
<dbReference type="HOGENOM" id="CLU_3223932_0_0_6"/>
<evidence type="ECO:0000256" key="1">
    <source>
        <dbReference type="SAM" id="SignalP"/>
    </source>
</evidence>
<dbReference type="KEGG" id="xop:PXO_03744"/>
<reference evidence="2 3" key="1">
    <citation type="journal article" date="2008" name="BMC Genomics">
        <title>Genome sequence and rapid evolution of the rice pathogen Xanthomonas oryzae pv. oryzae PXO99A.</title>
        <authorList>
            <person name="Salzberg S.L."/>
            <person name="Sommer D.D."/>
            <person name="Schatz M.C."/>
            <person name="Phillippy A.M."/>
            <person name="Rabinowicz P.D."/>
            <person name="Tsuge S."/>
            <person name="Furutani A."/>
            <person name="Ochiai H."/>
            <person name="Delcher A.L."/>
            <person name="Kelley D."/>
            <person name="Madupu R."/>
            <person name="Puiu D."/>
            <person name="Radune D."/>
            <person name="Shumway M."/>
            <person name="Trapnell C."/>
            <person name="Aparna G."/>
            <person name="Jha G."/>
            <person name="Pandey A."/>
            <person name="Patil P.B."/>
            <person name="Ishihara H."/>
            <person name="Meyer D.F."/>
            <person name="Szurek B."/>
            <person name="Verdier V."/>
            <person name="Koebnik R."/>
            <person name="Dow J.M."/>
            <person name="Ryan R.P."/>
            <person name="Hirata H."/>
            <person name="Tsuyumu S."/>
            <person name="Won Lee S."/>
            <person name="Seo Y.S."/>
            <person name="Sriariyanum M."/>
            <person name="Ronald P.C."/>
            <person name="Sonti R.V."/>
            <person name="Van Sluys M.A."/>
            <person name="Leach J.E."/>
            <person name="White F.F."/>
            <person name="Bogdanove A.J."/>
        </authorList>
    </citation>
    <scope>NUCLEOTIDE SEQUENCE [LARGE SCALE GENOMIC DNA]</scope>
    <source>
        <strain evidence="2 3">PXO99A</strain>
    </source>
</reference>
<organism evidence="2 3">
    <name type="scientific">Xanthomonas oryzae pv. oryzae (strain PXO99A)</name>
    <dbReference type="NCBI Taxonomy" id="360094"/>
    <lineage>
        <taxon>Bacteria</taxon>
        <taxon>Pseudomonadati</taxon>
        <taxon>Pseudomonadota</taxon>
        <taxon>Gammaproteobacteria</taxon>
        <taxon>Lysobacterales</taxon>
        <taxon>Lysobacteraceae</taxon>
        <taxon>Xanthomonas</taxon>
    </lineage>
</organism>
<keyword evidence="1" id="KW-0732">Signal</keyword>
<proteinExistence type="predicted"/>